<comment type="caution">
    <text evidence="6">The sequence shown here is derived from an EMBL/GenBank/DDBJ whole genome shotgun (WGS) entry which is preliminary data.</text>
</comment>
<proteinExistence type="predicted"/>
<protein>
    <submittedName>
        <fullName evidence="6">Transcriptional regulator</fullName>
    </submittedName>
</protein>
<evidence type="ECO:0000313" key="7">
    <source>
        <dbReference type="Proteomes" id="UP000654257"/>
    </source>
</evidence>
<dbReference type="GO" id="GO:0003677">
    <property type="term" value="F:DNA binding"/>
    <property type="evidence" value="ECO:0007669"/>
    <property type="project" value="UniProtKB-UniRule"/>
</dbReference>
<dbReference type="SUPFAM" id="SSF48498">
    <property type="entry name" value="Tetracyclin repressor-like, C-terminal domain"/>
    <property type="match status" value="1"/>
</dbReference>
<evidence type="ECO:0000256" key="3">
    <source>
        <dbReference type="ARBA" id="ARBA00023163"/>
    </source>
</evidence>
<evidence type="ECO:0000313" key="6">
    <source>
        <dbReference type="EMBL" id="GGG25382.1"/>
    </source>
</evidence>
<name>A0A917G6I8_9NOCA</name>
<dbReference type="InterPro" id="IPR036271">
    <property type="entry name" value="Tet_transcr_reg_TetR-rel_C_sf"/>
</dbReference>
<dbReference type="InterPro" id="IPR009057">
    <property type="entry name" value="Homeodomain-like_sf"/>
</dbReference>
<sequence>MARAGLTLERVALAGAELADRDGFDRVTVSAVARHFDVAVASLYSYVKSSRDLEGRIALLALTELADRAAEAIAGRSGKDALTAFADAYREYALAHPGRWAATRATLDPDSGALAAGRRHTDLMQAVLRGYHLDDRDRTHAIRLLGSVFNGYVSLESSGGFAHSTPDSQQSWVRILDALDALLRNWPQEGPT</sequence>
<dbReference type="InterPro" id="IPR025996">
    <property type="entry name" value="MT1864/Rv1816-like_C"/>
</dbReference>
<dbReference type="Gene3D" id="1.10.357.10">
    <property type="entry name" value="Tetracycline Repressor, domain 2"/>
    <property type="match status" value="1"/>
</dbReference>
<reference evidence="6" key="2">
    <citation type="submission" date="2020-09" db="EMBL/GenBank/DDBJ databases">
        <authorList>
            <person name="Sun Q."/>
            <person name="Sedlacek I."/>
        </authorList>
    </citation>
    <scope>NUCLEOTIDE SEQUENCE</scope>
    <source>
        <strain evidence="6">CCM 7905</strain>
    </source>
</reference>
<dbReference type="InterPro" id="IPR001647">
    <property type="entry name" value="HTH_TetR"/>
</dbReference>
<keyword evidence="1" id="KW-0805">Transcription regulation</keyword>
<feature type="domain" description="HTH tetR-type" evidence="5">
    <location>
        <begin position="5"/>
        <end position="65"/>
    </location>
</feature>
<dbReference type="Pfam" id="PF13305">
    <property type="entry name" value="TetR_C_33"/>
    <property type="match status" value="1"/>
</dbReference>
<evidence type="ECO:0000259" key="5">
    <source>
        <dbReference type="PROSITE" id="PS50977"/>
    </source>
</evidence>
<evidence type="ECO:0000256" key="2">
    <source>
        <dbReference type="ARBA" id="ARBA00023125"/>
    </source>
</evidence>
<evidence type="ECO:0000256" key="1">
    <source>
        <dbReference type="ARBA" id="ARBA00023015"/>
    </source>
</evidence>
<keyword evidence="7" id="KW-1185">Reference proteome</keyword>
<dbReference type="SUPFAM" id="SSF46689">
    <property type="entry name" value="Homeodomain-like"/>
    <property type="match status" value="1"/>
</dbReference>
<dbReference type="Gene3D" id="1.10.10.60">
    <property type="entry name" value="Homeodomain-like"/>
    <property type="match status" value="1"/>
</dbReference>
<dbReference type="RefSeq" id="WP_188547079.1">
    <property type="nucleotide sequence ID" value="NZ_BMCU01000006.1"/>
</dbReference>
<dbReference type="AlphaFoldDB" id="A0A917G6I8"/>
<dbReference type="PROSITE" id="PS50977">
    <property type="entry name" value="HTH_TETR_2"/>
    <property type="match status" value="1"/>
</dbReference>
<dbReference type="Pfam" id="PF00440">
    <property type="entry name" value="TetR_N"/>
    <property type="match status" value="1"/>
</dbReference>
<accession>A0A917G6I8</accession>
<dbReference type="EMBL" id="BMCU01000006">
    <property type="protein sequence ID" value="GGG25382.1"/>
    <property type="molecule type" value="Genomic_DNA"/>
</dbReference>
<organism evidence="6 7">
    <name type="scientific">Rhodococcoides trifolii</name>
    <dbReference type="NCBI Taxonomy" id="908250"/>
    <lineage>
        <taxon>Bacteria</taxon>
        <taxon>Bacillati</taxon>
        <taxon>Actinomycetota</taxon>
        <taxon>Actinomycetes</taxon>
        <taxon>Mycobacteriales</taxon>
        <taxon>Nocardiaceae</taxon>
        <taxon>Rhodococcoides</taxon>
    </lineage>
</organism>
<keyword evidence="2 4" id="KW-0238">DNA-binding</keyword>
<feature type="DNA-binding region" description="H-T-H motif" evidence="4">
    <location>
        <begin position="28"/>
        <end position="47"/>
    </location>
</feature>
<reference evidence="6" key="1">
    <citation type="journal article" date="2014" name="Int. J. Syst. Evol. Microbiol.">
        <title>Complete genome sequence of Corynebacterium casei LMG S-19264T (=DSM 44701T), isolated from a smear-ripened cheese.</title>
        <authorList>
            <consortium name="US DOE Joint Genome Institute (JGI-PGF)"/>
            <person name="Walter F."/>
            <person name="Albersmeier A."/>
            <person name="Kalinowski J."/>
            <person name="Ruckert C."/>
        </authorList>
    </citation>
    <scope>NUCLEOTIDE SEQUENCE</scope>
    <source>
        <strain evidence="6">CCM 7905</strain>
    </source>
</reference>
<keyword evidence="3" id="KW-0804">Transcription</keyword>
<gene>
    <name evidence="6" type="ORF">GCM10007304_44050</name>
</gene>
<dbReference type="Proteomes" id="UP000654257">
    <property type="component" value="Unassembled WGS sequence"/>
</dbReference>
<evidence type="ECO:0000256" key="4">
    <source>
        <dbReference type="PROSITE-ProRule" id="PRU00335"/>
    </source>
</evidence>